<accession>A0A511R110</accession>
<dbReference type="InterPro" id="IPR014721">
    <property type="entry name" value="Ribsml_uS5_D2-typ_fold_subgr"/>
</dbReference>
<comment type="similarity">
    <text evidence="9 10 13 14">Belongs to the peptidase S16 family.</text>
</comment>
<dbReference type="InterPro" id="IPR003959">
    <property type="entry name" value="ATPase_AAA_core"/>
</dbReference>
<dbReference type="GO" id="GO:0043565">
    <property type="term" value="F:sequence-specific DNA binding"/>
    <property type="evidence" value="ECO:0007669"/>
    <property type="project" value="UniProtKB-UniRule"/>
</dbReference>
<name>A0A511R110_9DEIN</name>
<keyword evidence="5 9" id="KW-0378">Hydrolase</keyword>
<dbReference type="InterPro" id="IPR027065">
    <property type="entry name" value="Lon_Prtase"/>
</dbReference>
<evidence type="ECO:0000313" key="18">
    <source>
        <dbReference type="EMBL" id="GEM83291.1"/>
    </source>
</evidence>
<dbReference type="InterPro" id="IPR027543">
    <property type="entry name" value="Lon_bac"/>
</dbReference>
<dbReference type="NCBIfam" id="TIGR00763">
    <property type="entry name" value="lon"/>
    <property type="match status" value="1"/>
</dbReference>
<dbReference type="Pfam" id="PF00004">
    <property type="entry name" value="AAA"/>
    <property type="match status" value="1"/>
</dbReference>
<dbReference type="Gene3D" id="2.30.130.40">
    <property type="entry name" value="LON domain-like"/>
    <property type="match status" value="1"/>
</dbReference>
<keyword evidence="7 9" id="KW-0067">ATP-binding</keyword>
<dbReference type="InterPro" id="IPR003111">
    <property type="entry name" value="Lon_prtase_N"/>
</dbReference>
<feature type="active site" evidence="9 11">
    <location>
        <position position="722"/>
    </location>
</feature>
<evidence type="ECO:0000256" key="4">
    <source>
        <dbReference type="ARBA" id="ARBA00022741"/>
    </source>
</evidence>
<evidence type="ECO:0000256" key="9">
    <source>
        <dbReference type="HAMAP-Rule" id="MF_01973"/>
    </source>
</evidence>
<dbReference type="EC" id="3.4.21.53" evidence="9 10"/>
<sequence length="794" mass="88570">MRLELPVIPLRNTVILPHTTTPVDVGRAKSKRAVEEAMGADRLIFLVAQRDPEVDDPTQDDLYEWGVQAVVKQAMRLPDGTLQVMVEARARAKVTEYIAGPFLRARGEVYSEVFPADETVTRVLVEELKDAFDKYVTNHKSLRLDRYQLEAVKGTTDPAMLADTITYHSTWTVAEKQEILELTDIEARLKKVLEFLSRDLERFELDKKVAQRVKEQMDTNQREYYLREQMKAIQKELGGGEDGLSDLDALRKKIEEVGMPEAVKTKALKELDRLERMQQGSPEATVARTYLDWLTDVPWTKADPEVLDIAHTRQILDEDHFGLKDVKERILEYLAVRQMTAHLDVRNKAPILVLVGPPGVGKTSLGRSIARSMNRKFHRISLGGVRDEAEIRGHRRTYIGAMPGKLIHAMKQVGVVNPVILLDEIDKMSSDWRGDPASAMLEVLDPEQNNTFTDHYLDVPYDLSKVFFITTANTLQTIPRPLLDRMEIIEIPGYTNLEKASIARQYLWPKQVKEAGMEGKIEVTDAAIMRVINEYTREAGVRGLEREMGKIARKGAKFWLEGNWEGVRTVDAPDVPTYLGIPRFRLDKAETEPQVGTAQGLAWTPVGGTLLTIEVAAVPGTGKLSLTGQLGEVMKESAQAALTYLRAHTQTYGLPEDFHNKVDLHVHVPDGATPKDGPSAGITMTTAIASALSRRPARMDIAMTGEVSLRGKVMPIGGVKEKLLAAHQAGIHKIVLPKDNEPQLEDLPKEVLEGLDIKLVDDVSQVLEYLLLPEPAMPPVVQPGDNRQQPGAGA</sequence>
<keyword evidence="6 9" id="KW-0720">Serine protease</keyword>
<dbReference type="Proteomes" id="UP000321197">
    <property type="component" value="Unassembled WGS sequence"/>
</dbReference>
<evidence type="ECO:0000256" key="10">
    <source>
        <dbReference type="PIRNR" id="PIRNR001174"/>
    </source>
</evidence>
<evidence type="ECO:0000256" key="6">
    <source>
        <dbReference type="ARBA" id="ARBA00022825"/>
    </source>
</evidence>
<dbReference type="Gene3D" id="1.20.58.1480">
    <property type="match status" value="1"/>
</dbReference>
<keyword evidence="3 9" id="KW-0645">Protease</keyword>
<dbReference type="RefSeq" id="WP_119339562.1">
    <property type="nucleotide sequence ID" value="NZ_BJXL01000038.1"/>
</dbReference>
<feature type="active site" evidence="9 11">
    <location>
        <position position="679"/>
    </location>
</feature>
<dbReference type="HAMAP" id="MF_01973">
    <property type="entry name" value="lon_bact"/>
    <property type="match status" value="1"/>
</dbReference>
<evidence type="ECO:0000256" key="14">
    <source>
        <dbReference type="RuleBase" id="RU000591"/>
    </source>
</evidence>
<comment type="function">
    <text evidence="9">ATP-dependent serine protease that mediates the selective degradation of mutant and abnormal proteins as well as certain short-lived regulatory proteins. Required for cellular homeostasis and for survival from DNA damage and developmental changes induced by stress. Degrades polypeptides processively to yield small peptide fragments that are 5 to 10 amino acids long. Binds to DNA in a double-stranded, site-specific manner.</text>
</comment>
<dbReference type="InterPro" id="IPR008268">
    <property type="entry name" value="Peptidase_S16_AS"/>
</dbReference>
<organism evidence="18 19">
    <name type="scientific">Meiothermus hypogaeus NBRC 106114</name>
    <dbReference type="NCBI Taxonomy" id="1227553"/>
    <lineage>
        <taxon>Bacteria</taxon>
        <taxon>Thermotogati</taxon>
        <taxon>Deinococcota</taxon>
        <taxon>Deinococci</taxon>
        <taxon>Thermales</taxon>
        <taxon>Thermaceae</taxon>
        <taxon>Meiothermus</taxon>
    </lineage>
</organism>
<keyword evidence="15" id="KW-0175">Coiled coil</keyword>
<feature type="coiled-coil region" evidence="15">
    <location>
        <begin position="186"/>
        <end position="213"/>
    </location>
</feature>
<dbReference type="InterPro" id="IPR008269">
    <property type="entry name" value="Lon_proteolytic"/>
</dbReference>
<feature type="domain" description="Lon proteolytic" evidence="16">
    <location>
        <begin position="592"/>
        <end position="773"/>
    </location>
</feature>
<dbReference type="Pfam" id="PF22667">
    <property type="entry name" value="Lon_lid"/>
    <property type="match status" value="1"/>
</dbReference>
<dbReference type="FunFam" id="1.20.5.5270:FF:000002">
    <property type="entry name" value="Lon protease homolog"/>
    <property type="match status" value="1"/>
</dbReference>
<dbReference type="Gene3D" id="1.10.8.60">
    <property type="match status" value="1"/>
</dbReference>
<evidence type="ECO:0000259" key="16">
    <source>
        <dbReference type="PROSITE" id="PS51786"/>
    </source>
</evidence>
<comment type="catalytic activity">
    <reaction evidence="9 10 13">
        <text>Hydrolysis of proteins in presence of ATP.</text>
        <dbReference type="EC" id="3.4.21.53"/>
    </reaction>
</comment>
<dbReference type="GO" id="GO:0034605">
    <property type="term" value="P:cellular response to heat"/>
    <property type="evidence" value="ECO:0007669"/>
    <property type="project" value="UniProtKB-UniRule"/>
</dbReference>
<dbReference type="AlphaFoldDB" id="A0A511R110"/>
<dbReference type="OrthoDB" id="9803599at2"/>
<dbReference type="SMART" id="SM00464">
    <property type="entry name" value="LON"/>
    <property type="match status" value="1"/>
</dbReference>
<keyword evidence="8 9" id="KW-0346">Stress response</keyword>
<reference evidence="18 19" key="1">
    <citation type="submission" date="2019-07" db="EMBL/GenBank/DDBJ databases">
        <title>Whole genome shotgun sequence of Meiothermus hypogaeus NBRC 106114.</title>
        <authorList>
            <person name="Hosoyama A."/>
            <person name="Uohara A."/>
            <person name="Ohji S."/>
            <person name="Ichikawa N."/>
        </authorList>
    </citation>
    <scope>NUCLEOTIDE SEQUENCE [LARGE SCALE GENOMIC DNA]</scope>
    <source>
        <strain evidence="18 19">NBRC 106114</strain>
    </source>
</reference>
<dbReference type="GO" id="GO:0005737">
    <property type="term" value="C:cytoplasm"/>
    <property type="evidence" value="ECO:0007669"/>
    <property type="project" value="UniProtKB-SubCell"/>
</dbReference>
<dbReference type="CDD" id="cd19500">
    <property type="entry name" value="RecA-like_Lon"/>
    <property type="match status" value="1"/>
</dbReference>
<dbReference type="Gene3D" id="1.20.5.5270">
    <property type="match status" value="1"/>
</dbReference>
<comment type="subcellular location">
    <subcellularLocation>
        <location evidence="1 9 10">Cytoplasm</location>
    </subcellularLocation>
</comment>
<evidence type="ECO:0000256" key="3">
    <source>
        <dbReference type="ARBA" id="ARBA00022670"/>
    </source>
</evidence>
<dbReference type="GO" id="GO:0006515">
    <property type="term" value="P:protein quality control for misfolded or incompletely synthesized proteins"/>
    <property type="evidence" value="ECO:0007669"/>
    <property type="project" value="UniProtKB-UniRule"/>
</dbReference>
<evidence type="ECO:0000256" key="15">
    <source>
        <dbReference type="SAM" id="Coils"/>
    </source>
</evidence>
<dbReference type="GO" id="GO:0004176">
    <property type="term" value="F:ATP-dependent peptidase activity"/>
    <property type="evidence" value="ECO:0007669"/>
    <property type="project" value="UniProtKB-UniRule"/>
</dbReference>
<dbReference type="InterPro" id="IPR046336">
    <property type="entry name" value="Lon_prtase_N_sf"/>
</dbReference>
<keyword evidence="4 9" id="KW-0547">Nucleotide-binding</keyword>
<evidence type="ECO:0000256" key="2">
    <source>
        <dbReference type="ARBA" id="ARBA00022490"/>
    </source>
</evidence>
<dbReference type="PROSITE" id="PS51787">
    <property type="entry name" value="LON_N"/>
    <property type="match status" value="1"/>
</dbReference>
<dbReference type="InterPro" id="IPR004815">
    <property type="entry name" value="Lon_bac/euk-typ"/>
</dbReference>
<dbReference type="GO" id="GO:0005524">
    <property type="term" value="F:ATP binding"/>
    <property type="evidence" value="ECO:0007669"/>
    <property type="project" value="UniProtKB-UniRule"/>
</dbReference>
<feature type="domain" description="Lon N-terminal" evidence="17">
    <location>
        <begin position="5"/>
        <end position="200"/>
    </location>
</feature>
<dbReference type="Gene3D" id="3.40.50.300">
    <property type="entry name" value="P-loop containing nucleotide triphosphate hydrolases"/>
    <property type="match status" value="1"/>
</dbReference>
<dbReference type="Gene3D" id="3.30.230.10">
    <property type="match status" value="1"/>
</dbReference>
<dbReference type="PROSITE" id="PS51786">
    <property type="entry name" value="LON_PROTEOLYTIC"/>
    <property type="match status" value="1"/>
</dbReference>
<dbReference type="InterPro" id="IPR054594">
    <property type="entry name" value="Lon_lid"/>
</dbReference>
<dbReference type="PRINTS" id="PR00830">
    <property type="entry name" value="ENDOLAPTASE"/>
</dbReference>
<comment type="caution">
    <text evidence="18">The sequence shown here is derived from an EMBL/GenBank/DDBJ whole genome shotgun (WGS) entry which is preliminary data.</text>
</comment>
<dbReference type="PANTHER" id="PTHR10046">
    <property type="entry name" value="ATP DEPENDENT LON PROTEASE FAMILY MEMBER"/>
    <property type="match status" value="1"/>
</dbReference>
<dbReference type="SMART" id="SM00382">
    <property type="entry name" value="AAA"/>
    <property type="match status" value="1"/>
</dbReference>
<dbReference type="Pfam" id="PF02190">
    <property type="entry name" value="LON_substr_bdg"/>
    <property type="match status" value="1"/>
</dbReference>
<dbReference type="EMBL" id="BJXL01000038">
    <property type="protein sequence ID" value="GEM83291.1"/>
    <property type="molecule type" value="Genomic_DNA"/>
</dbReference>
<evidence type="ECO:0000256" key="8">
    <source>
        <dbReference type="ARBA" id="ARBA00023016"/>
    </source>
</evidence>
<dbReference type="FunFam" id="3.40.50.300:FF:000382">
    <property type="entry name" value="Lon protease homolog 2, peroxisomal"/>
    <property type="match status" value="1"/>
</dbReference>
<proteinExistence type="evidence at transcript level"/>
<dbReference type="InterPro" id="IPR015947">
    <property type="entry name" value="PUA-like_sf"/>
</dbReference>
<dbReference type="PROSITE" id="PS01046">
    <property type="entry name" value="LON_SER"/>
    <property type="match status" value="1"/>
</dbReference>
<evidence type="ECO:0000256" key="13">
    <source>
        <dbReference type="PROSITE-ProRule" id="PRU01122"/>
    </source>
</evidence>
<dbReference type="GO" id="GO:0016887">
    <property type="term" value="F:ATP hydrolysis activity"/>
    <property type="evidence" value="ECO:0007669"/>
    <property type="project" value="UniProtKB-UniRule"/>
</dbReference>
<feature type="binding site" evidence="9 12">
    <location>
        <begin position="356"/>
        <end position="363"/>
    </location>
    <ligand>
        <name>ATP</name>
        <dbReference type="ChEBI" id="CHEBI:30616"/>
    </ligand>
</feature>
<protein>
    <recommendedName>
        <fullName evidence="9 10">Lon protease</fullName>
        <ecNumber evidence="9 10">3.4.21.53</ecNumber>
    </recommendedName>
    <alternativeName>
        <fullName evidence="9">ATP-dependent protease La</fullName>
    </alternativeName>
</protein>
<evidence type="ECO:0000259" key="17">
    <source>
        <dbReference type="PROSITE" id="PS51787"/>
    </source>
</evidence>
<evidence type="ECO:0000256" key="5">
    <source>
        <dbReference type="ARBA" id="ARBA00022801"/>
    </source>
</evidence>
<keyword evidence="2 9" id="KW-0963">Cytoplasm</keyword>
<dbReference type="Pfam" id="PF05362">
    <property type="entry name" value="Lon_C"/>
    <property type="match status" value="1"/>
</dbReference>
<evidence type="ECO:0000313" key="19">
    <source>
        <dbReference type="Proteomes" id="UP000321197"/>
    </source>
</evidence>
<dbReference type="InterPro" id="IPR027417">
    <property type="entry name" value="P-loop_NTPase"/>
</dbReference>
<dbReference type="PIRSF" id="PIRSF001174">
    <property type="entry name" value="Lon_proteas"/>
    <property type="match status" value="1"/>
</dbReference>
<dbReference type="InterPro" id="IPR020568">
    <property type="entry name" value="Ribosomal_Su5_D2-typ_SF"/>
</dbReference>
<evidence type="ECO:0000256" key="1">
    <source>
        <dbReference type="ARBA" id="ARBA00004496"/>
    </source>
</evidence>
<evidence type="ECO:0000256" key="7">
    <source>
        <dbReference type="ARBA" id="ARBA00022840"/>
    </source>
</evidence>
<dbReference type="SUPFAM" id="SSF52540">
    <property type="entry name" value="P-loop containing nucleoside triphosphate hydrolases"/>
    <property type="match status" value="1"/>
</dbReference>
<dbReference type="InterPro" id="IPR003593">
    <property type="entry name" value="AAA+_ATPase"/>
</dbReference>
<comment type="subunit">
    <text evidence="9 10">Homohexamer. Organized in a ring with a central cavity.</text>
</comment>
<dbReference type="SUPFAM" id="SSF88697">
    <property type="entry name" value="PUA domain-like"/>
    <property type="match status" value="1"/>
</dbReference>
<comment type="induction">
    <text evidence="9">By heat shock.</text>
</comment>
<evidence type="ECO:0000256" key="12">
    <source>
        <dbReference type="PIRSR" id="PIRSR001174-2"/>
    </source>
</evidence>
<dbReference type="GO" id="GO:0004252">
    <property type="term" value="F:serine-type endopeptidase activity"/>
    <property type="evidence" value="ECO:0007669"/>
    <property type="project" value="UniProtKB-UniRule"/>
</dbReference>
<evidence type="ECO:0000256" key="11">
    <source>
        <dbReference type="PIRSR" id="PIRSR001174-1"/>
    </source>
</evidence>
<dbReference type="SUPFAM" id="SSF54211">
    <property type="entry name" value="Ribosomal protein S5 domain 2-like"/>
    <property type="match status" value="1"/>
</dbReference>
<gene>
    <name evidence="9 18" type="primary">lon</name>
    <name evidence="18" type="ORF">MHY01S_14570</name>
</gene>